<organism evidence="6 7">
    <name type="scientific">Triparma retinervis</name>
    <dbReference type="NCBI Taxonomy" id="2557542"/>
    <lineage>
        <taxon>Eukaryota</taxon>
        <taxon>Sar</taxon>
        <taxon>Stramenopiles</taxon>
        <taxon>Ochrophyta</taxon>
        <taxon>Bolidophyceae</taxon>
        <taxon>Parmales</taxon>
        <taxon>Triparmaceae</taxon>
        <taxon>Triparma</taxon>
    </lineage>
</organism>
<feature type="region of interest" description="Disordered" evidence="4">
    <location>
        <begin position="347"/>
        <end position="414"/>
    </location>
</feature>
<dbReference type="Pfam" id="PF13202">
    <property type="entry name" value="EF-hand_5"/>
    <property type="match status" value="3"/>
</dbReference>
<feature type="domain" description="EF-hand" evidence="5">
    <location>
        <begin position="106"/>
        <end position="141"/>
    </location>
</feature>
<dbReference type="Pfam" id="PF13833">
    <property type="entry name" value="EF-hand_8"/>
    <property type="match status" value="1"/>
</dbReference>
<feature type="compositionally biased region" description="Gly residues" evidence="4">
    <location>
        <begin position="859"/>
        <end position="878"/>
    </location>
</feature>
<dbReference type="Gene3D" id="1.10.238.10">
    <property type="entry name" value="EF-hand"/>
    <property type="match status" value="4"/>
</dbReference>
<feature type="compositionally biased region" description="Acidic residues" evidence="4">
    <location>
        <begin position="349"/>
        <end position="362"/>
    </location>
</feature>
<dbReference type="OrthoDB" id="26525at2759"/>
<feature type="domain" description="EF-hand" evidence="5">
    <location>
        <begin position="596"/>
        <end position="623"/>
    </location>
</feature>
<dbReference type="Proteomes" id="UP001165082">
    <property type="component" value="Unassembled WGS sequence"/>
</dbReference>
<keyword evidence="1" id="KW-0479">Metal-binding</keyword>
<gene>
    <name evidence="6" type="ORF">TrRE_jg5822</name>
</gene>
<dbReference type="AlphaFoldDB" id="A0A9W7A5P3"/>
<dbReference type="GO" id="GO:0005509">
    <property type="term" value="F:calcium ion binding"/>
    <property type="evidence" value="ECO:0007669"/>
    <property type="project" value="InterPro"/>
</dbReference>
<feature type="domain" description="EF-hand" evidence="5">
    <location>
        <begin position="680"/>
        <end position="715"/>
    </location>
</feature>
<evidence type="ECO:0000256" key="4">
    <source>
        <dbReference type="SAM" id="MobiDB-lite"/>
    </source>
</evidence>
<evidence type="ECO:0000259" key="5">
    <source>
        <dbReference type="PROSITE" id="PS50222"/>
    </source>
</evidence>
<dbReference type="EMBL" id="BRXZ01001237">
    <property type="protein sequence ID" value="GMH66179.1"/>
    <property type="molecule type" value="Genomic_DNA"/>
</dbReference>
<evidence type="ECO:0000313" key="6">
    <source>
        <dbReference type="EMBL" id="GMH66179.1"/>
    </source>
</evidence>
<dbReference type="InterPro" id="IPR011992">
    <property type="entry name" value="EF-hand-dom_pair"/>
</dbReference>
<feature type="compositionally biased region" description="Low complexity" evidence="4">
    <location>
        <begin position="378"/>
        <end position="387"/>
    </location>
</feature>
<dbReference type="Pfam" id="PF13499">
    <property type="entry name" value="EF-hand_7"/>
    <property type="match status" value="1"/>
</dbReference>
<name>A0A9W7A5P3_9STRA</name>
<dbReference type="PROSITE" id="PS00018">
    <property type="entry name" value="EF_HAND_1"/>
    <property type="match status" value="5"/>
</dbReference>
<feature type="domain" description="EF-hand" evidence="5">
    <location>
        <begin position="494"/>
        <end position="529"/>
    </location>
</feature>
<dbReference type="SUPFAM" id="SSF47473">
    <property type="entry name" value="EF-hand"/>
    <property type="match status" value="2"/>
</dbReference>
<protein>
    <recommendedName>
        <fullName evidence="5">EF-hand domain-containing protein</fullName>
    </recommendedName>
</protein>
<dbReference type="InterPro" id="IPR002048">
    <property type="entry name" value="EF_hand_dom"/>
</dbReference>
<feature type="domain" description="EF-hand" evidence="5">
    <location>
        <begin position="436"/>
        <end position="471"/>
    </location>
</feature>
<keyword evidence="2" id="KW-0677">Repeat</keyword>
<evidence type="ECO:0000313" key="7">
    <source>
        <dbReference type="Proteomes" id="UP001165082"/>
    </source>
</evidence>
<dbReference type="CDD" id="cd00051">
    <property type="entry name" value="EFh"/>
    <property type="match status" value="1"/>
</dbReference>
<keyword evidence="3" id="KW-0106">Calcium</keyword>
<dbReference type="PANTHER" id="PTHR34524:SF6">
    <property type="entry name" value="CALCYPHOSINE LIKE"/>
    <property type="match status" value="1"/>
</dbReference>
<feature type="compositionally biased region" description="Basic residues" evidence="4">
    <location>
        <begin position="392"/>
        <end position="402"/>
    </location>
</feature>
<evidence type="ECO:0000256" key="1">
    <source>
        <dbReference type="ARBA" id="ARBA00022723"/>
    </source>
</evidence>
<evidence type="ECO:0000256" key="3">
    <source>
        <dbReference type="ARBA" id="ARBA00022837"/>
    </source>
</evidence>
<comment type="caution">
    <text evidence="6">The sequence shown here is derived from an EMBL/GenBank/DDBJ whole genome shotgun (WGS) entry which is preliminary data.</text>
</comment>
<dbReference type="PROSITE" id="PS50222">
    <property type="entry name" value="EF_HAND_2"/>
    <property type="match status" value="6"/>
</dbReference>
<keyword evidence="7" id="KW-1185">Reference proteome</keyword>
<dbReference type="InterPro" id="IPR051581">
    <property type="entry name" value="Ca-bind"/>
</dbReference>
<reference evidence="6" key="1">
    <citation type="submission" date="2022-07" db="EMBL/GenBank/DDBJ databases">
        <title>Genome analysis of Parmales, a sister group of diatoms, reveals the evolutionary specialization of diatoms from phago-mixotrophs to photoautotrophs.</title>
        <authorList>
            <person name="Ban H."/>
            <person name="Sato S."/>
            <person name="Yoshikawa S."/>
            <person name="Kazumasa Y."/>
            <person name="Nakamura Y."/>
            <person name="Ichinomiya M."/>
            <person name="Saitoh K."/>
            <person name="Sato N."/>
            <person name="Blanc-Mathieu R."/>
            <person name="Endo H."/>
            <person name="Kuwata A."/>
            <person name="Ogata H."/>
        </authorList>
    </citation>
    <scope>NUCLEOTIDE SEQUENCE</scope>
</reference>
<accession>A0A9W7A5P3</accession>
<feature type="domain" description="EF-hand" evidence="5">
    <location>
        <begin position="269"/>
        <end position="304"/>
    </location>
</feature>
<sequence length="942" mass="103005">MKPPPTPTLKLIDSEIAELVRFFNLSTNNGNSMAGTGSPQRSLNDGQKVSFREVVDAFTQGLPQEGTNRTLYEAVTKTRDYIMFLQETWKVMADMSGFEPTFDEIVSKEQLESVLDFIDQDNNGTLELNELLDAFRVSKRFSVKGLLREGSIIALRSALPFMRASNLRLKDLLTTLNANRGGFVSTELIGSTFRDYGLSDDEAKDAMVCFDGGAVGQVPYENVLVALKTAAKILAQREKKDRKREAAIEARNAARAAANETMKATESAFSRSDLVQVFKFLDYTNDGSVDIEETLKAFSKAKRAKVEEKMLRKGKVLLKKLFEVVKSHGLTITDWFNSMDTTFQRDQMLEETESESEDDEEVAGGMVMMGNPQNDVVSPAGSPSASPTNSRKPPKWLKKTKGKGGAPSRPTGTLSTYELRAGFKKMASSRRDGMRMGETDLVNLLRYVDPNGDGDLSFDELEHAVARIYQTTPAEEHRNYVFSVLRRIDEVAKSNGSMLMTVFYNLDQDGSGEVNMDEFVGGVMALKRPDERRGGGYHEPTYSTQSDLQDAIDDADVSKREMQHSELVRLERNGAGAVLRTIVAWTKERGLTVTMLIRELDRNGDGEVDHRELIEGVKKFMEPSTRVKAAKREKARREASKLASDKVRMLAAQRLKTQMQHAEACGAVAALAKLEGFMRKNCLRVKDMFAKIDSSGDGSLDAQELRKALKKCNLYMTKADVKGLVRYIDTGMDGTVECEELDAAIKNFRRFSWQKAEIEELLAGVATVSLPERCGTLQAVFGLQEDAFDGMLSGRDVADGLMRMRGDKDARLWLLKHIDKGEGGGRVGKGKKGKGKRGKRGKKGGGGGGRGGALPDIYGVGGSSGGSSGGRGGGKGSGALKRFGGGNGLFGGSTSPTTSLPSLEPEWTPAYVERLYNLKQQATFKALFAESGGGIGGGGLYG</sequence>
<proteinExistence type="predicted"/>
<dbReference type="PANTHER" id="PTHR34524">
    <property type="entry name" value="CALCYPHOSIN"/>
    <property type="match status" value="1"/>
</dbReference>
<feature type="region of interest" description="Disordered" evidence="4">
    <location>
        <begin position="824"/>
        <end position="878"/>
    </location>
</feature>
<feature type="compositionally biased region" description="Basic residues" evidence="4">
    <location>
        <begin position="828"/>
        <end position="843"/>
    </location>
</feature>
<dbReference type="InterPro" id="IPR018247">
    <property type="entry name" value="EF_Hand_1_Ca_BS"/>
</dbReference>
<evidence type="ECO:0000256" key="2">
    <source>
        <dbReference type="ARBA" id="ARBA00022737"/>
    </source>
</evidence>
<dbReference type="SMART" id="SM00054">
    <property type="entry name" value="EFh"/>
    <property type="match status" value="6"/>
</dbReference>